<dbReference type="RefSeq" id="XP_046122473.1">
    <property type="nucleotide sequence ID" value="XM_046262727.1"/>
</dbReference>
<dbReference type="EMBL" id="MU251243">
    <property type="protein sequence ID" value="KAG9258549.1"/>
    <property type="molecule type" value="Genomic_DNA"/>
</dbReference>
<keyword evidence="1" id="KW-0732">Signal</keyword>
<feature type="chain" id="PRO_5040114520" description="Secreted protein" evidence="1">
    <location>
        <begin position="26"/>
        <end position="81"/>
    </location>
</feature>
<gene>
    <name evidence="2" type="ORF">F5Z01DRAFT_643535</name>
</gene>
<proteinExistence type="predicted"/>
<feature type="signal peptide" evidence="1">
    <location>
        <begin position="1"/>
        <end position="25"/>
    </location>
</feature>
<evidence type="ECO:0000256" key="1">
    <source>
        <dbReference type="SAM" id="SignalP"/>
    </source>
</evidence>
<protein>
    <recommendedName>
        <fullName evidence="4">Secreted protein</fullName>
    </recommendedName>
</protein>
<comment type="caution">
    <text evidence="2">The sequence shown here is derived from an EMBL/GenBank/DDBJ whole genome shotgun (WGS) entry which is preliminary data.</text>
</comment>
<evidence type="ECO:0000313" key="3">
    <source>
        <dbReference type="Proteomes" id="UP000887229"/>
    </source>
</evidence>
<keyword evidence="3" id="KW-1185">Reference proteome</keyword>
<dbReference type="AlphaFoldDB" id="A0A9P7ZUF7"/>
<evidence type="ECO:0008006" key="4">
    <source>
        <dbReference type="Google" id="ProtNLM"/>
    </source>
</evidence>
<dbReference type="Proteomes" id="UP000887229">
    <property type="component" value="Unassembled WGS sequence"/>
</dbReference>
<reference evidence="2" key="1">
    <citation type="journal article" date="2021" name="IMA Fungus">
        <title>Genomic characterization of three marine fungi, including Emericellopsis atlantica sp. nov. with signatures of a generalist lifestyle and marine biomass degradation.</title>
        <authorList>
            <person name="Hagestad O.C."/>
            <person name="Hou L."/>
            <person name="Andersen J.H."/>
            <person name="Hansen E.H."/>
            <person name="Altermark B."/>
            <person name="Li C."/>
            <person name="Kuhnert E."/>
            <person name="Cox R.J."/>
            <person name="Crous P.W."/>
            <person name="Spatafora J.W."/>
            <person name="Lail K."/>
            <person name="Amirebrahimi M."/>
            <person name="Lipzen A."/>
            <person name="Pangilinan J."/>
            <person name="Andreopoulos W."/>
            <person name="Hayes R.D."/>
            <person name="Ng V."/>
            <person name="Grigoriev I.V."/>
            <person name="Jackson S.A."/>
            <person name="Sutton T.D.S."/>
            <person name="Dobson A.D.W."/>
            <person name="Rama T."/>
        </authorList>
    </citation>
    <scope>NUCLEOTIDE SEQUENCE</scope>
    <source>
        <strain evidence="2">TS7</strain>
    </source>
</reference>
<evidence type="ECO:0000313" key="2">
    <source>
        <dbReference type="EMBL" id="KAG9258549.1"/>
    </source>
</evidence>
<name>A0A9P7ZUF7_9HYPO</name>
<accession>A0A9P7ZUF7</accession>
<organism evidence="2 3">
    <name type="scientific">Emericellopsis atlantica</name>
    <dbReference type="NCBI Taxonomy" id="2614577"/>
    <lineage>
        <taxon>Eukaryota</taxon>
        <taxon>Fungi</taxon>
        <taxon>Dikarya</taxon>
        <taxon>Ascomycota</taxon>
        <taxon>Pezizomycotina</taxon>
        <taxon>Sordariomycetes</taxon>
        <taxon>Hypocreomycetidae</taxon>
        <taxon>Hypocreales</taxon>
        <taxon>Bionectriaceae</taxon>
        <taxon>Emericellopsis</taxon>
    </lineage>
</organism>
<dbReference type="GeneID" id="70293630"/>
<sequence length="81" mass="9174">MPERHSTPLWLVVLTSSTLMLRYSSVRWHFAFAKVTESSPSLLWLNFYARLPCCSLGSSETCCCCHATSMMHSCGLVTFHK</sequence>